<evidence type="ECO:0000313" key="8">
    <source>
        <dbReference type="EMBL" id="RRT82811.1"/>
    </source>
</evidence>
<evidence type="ECO:0000256" key="6">
    <source>
        <dbReference type="SAM" id="MobiDB-lite"/>
    </source>
</evidence>
<sequence>ALRKEKREAEASNKADSLTDGDSRGAKKRRKDAAGDALAENAEGRGEEMYSATLNQTNVGNNNNKFFVIQALGYNAEKLPLGKLSKSTILKVKLISGFGYDVLRRISEVIAQSDRKKLEELSGEFYTVIPHDFGFRKMRMFHFSRLVCEFVIDSPSKLKRKLEMVIPFFFKRTLVYFVESLAEIEIATKLLKDDSETQLLLLVHEQQVCVLLLRKHQLQVTCLEREFILLICSQRVQIIVVHQVNQGMGCCFYVRYMSDIEIIAFLVILFFSRGTTDDWKYVFSQVALGEMAELLAADYNADRLPKGKLRSTTLLLFARL</sequence>
<keyword evidence="3" id="KW-0808">Transferase</keyword>
<dbReference type="GO" id="GO:1990404">
    <property type="term" value="F:NAD+-protein mono-ADP-ribosyltransferase activity"/>
    <property type="evidence" value="ECO:0007669"/>
    <property type="project" value="TreeGrafter"/>
</dbReference>
<dbReference type="InterPro" id="IPR036616">
    <property type="entry name" value="Poly(ADP-ribose)pol_reg_dom_sf"/>
</dbReference>
<evidence type="ECO:0000313" key="9">
    <source>
        <dbReference type="Proteomes" id="UP000287651"/>
    </source>
</evidence>
<dbReference type="EC" id="2.4.2.30" evidence="1"/>
<dbReference type="GO" id="GO:0006302">
    <property type="term" value="P:double-strand break repair"/>
    <property type="evidence" value="ECO:0007669"/>
    <property type="project" value="TreeGrafter"/>
</dbReference>
<dbReference type="SUPFAM" id="SSF47587">
    <property type="entry name" value="Domain of poly(ADP-ribose) polymerase"/>
    <property type="match status" value="1"/>
</dbReference>
<evidence type="ECO:0000256" key="3">
    <source>
        <dbReference type="ARBA" id="ARBA00022679"/>
    </source>
</evidence>
<dbReference type="SUPFAM" id="SSF142921">
    <property type="entry name" value="WGR domain-like"/>
    <property type="match status" value="1"/>
</dbReference>
<accession>A0A427B2X0</accession>
<feature type="non-terminal residue" evidence="8">
    <location>
        <position position="1"/>
    </location>
</feature>
<keyword evidence="4" id="KW-0520">NAD</keyword>
<evidence type="ECO:0000256" key="5">
    <source>
        <dbReference type="ARBA" id="ARBA00033987"/>
    </source>
</evidence>
<protein>
    <recommendedName>
        <fullName evidence="1">NAD(+) ADP-ribosyltransferase</fullName>
        <ecNumber evidence="1">2.4.2.30</ecNumber>
    </recommendedName>
</protein>
<dbReference type="Pfam" id="PF02877">
    <property type="entry name" value="PARP_reg"/>
    <property type="match status" value="1"/>
</dbReference>
<name>A0A427B2X0_ENSVE</name>
<feature type="compositionally biased region" description="Basic and acidic residues" evidence="6">
    <location>
        <begin position="1"/>
        <end position="13"/>
    </location>
</feature>
<dbReference type="PROSITE" id="PS51060">
    <property type="entry name" value="PARP_ALPHA_HD"/>
    <property type="match status" value="1"/>
</dbReference>
<dbReference type="EMBL" id="AMZH03000622">
    <property type="protein sequence ID" value="RRT82811.1"/>
    <property type="molecule type" value="Genomic_DNA"/>
</dbReference>
<dbReference type="InterPro" id="IPR004102">
    <property type="entry name" value="Poly(ADP-ribose)pol_reg_dom"/>
</dbReference>
<dbReference type="Gene3D" id="1.20.142.10">
    <property type="entry name" value="Poly(ADP-ribose) polymerase, regulatory domain"/>
    <property type="match status" value="1"/>
</dbReference>
<organism evidence="8 9">
    <name type="scientific">Ensete ventricosum</name>
    <name type="common">Abyssinian banana</name>
    <name type="synonym">Musa ensete</name>
    <dbReference type="NCBI Taxonomy" id="4639"/>
    <lineage>
        <taxon>Eukaryota</taxon>
        <taxon>Viridiplantae</taxon>
        <taxon>Streptophyta</taxon>
        <taxon>Embryophyta</taxon>
        <taxon>Tracheophyta</taxon>
        <taxon>Spermatophyta</taxon>
        <taxon>Magnoliopsida</taxon>
        <taxon>Liliopsida</taxon>
        <taxon>Zingiberales</taxon>
        <taxon>Musaceae</taxon>
        <taxon>Ensete</taxon>
    </lineage>
</organism>
<gene>
    <name evidence="8" type="ORF">B296_00003541</name>
</gene>
<evidence type="ECO:0000259" key="7">
    <source>
        <dbReference type="PROSITE" id="PS51060"/>
    </source>
</evidence>
<evidence type="ECO:0000256" key="1">
    <source>
        <dbReference type="ARBA" id="ARBA00012020"/>
    </source>
</evidence>
<dbReference type="InterPro" id="IPR050800">
    <property type="entry name" value="ARTD/PARP"/>
</dbReference>
<evidence type="ECO:0000256" key="4">
    <source>
        <dbReference type="ARBA" id="ARBA00023027"/>
    </source>
</evidence>
<dbReference type="Proteomes" id="UP000287651">
    <property type="component" value="Unassembled WGS sequence"/>
</dbReference>
<reference evidence="8 9" key="1">
    <citation type="journal article" date="2014" name="Agronomy (Basel)">
        <title>A Draft Genome Sequence for Ensete ventricosum, the Drought-Tolerant Tree Against Hunger.</title>
        <authorList>
            <person name="Harrison J."/>
            <person name="Moore K.A."/>
            <person name="Paszkiewicz K."/>
            <person name="Jones T."/>
            <person name="Grant M."/>
            <person name="Ambacheew D."/>
            <person name="Muzemil S."/>
            <person name="Studholme D.J."/>
        </authorList>
    </citation>
    <scope>NUCLEOTIDE SEQUENCE [LARGE SCALE GENOMIC DNA]</scope>
</reference>
<feature type="region of interest" description="Disordered" evidence="6">
    <location>
        <begin position="1"/>
        <end position="44"/>
    </location>
</feature>
<dbReference type="GO" id="GO:0005730">
    <property type="term" value="C:nucleolus"/>
    <property type="evidence" value="ECO:0007669"/>
    <property type="project" value="TreeGrafter"/>
</dbReference>
<evidence type="ECO:0000256" key="2">
    <source>
        <dbReference type="ARBA" id="ARBA00022676"/>
    </source>
</evidence>
<comment type="caution">
    <text evidence="8">The sequence shown here is derived from an EMBL/GenBank/DDBJ whole genome shotgun (WGS) entry which is preliminary data.</text>
</comment>
<dbReference type="GO" id="GO:0003950">
    <property type="term" value="F:NAD+ poly-ADP-ribosyltransferase activity"/>
    <property type="evidence" value="ECO:0007669"/>
    <property type="project" value="UniProtKB-EC"/>
</dbReference>
<dbReference type="InterPro" id="IPR036930">
    <property type="entry name" value="WGR_dom_sf"/>
</dbReference>
<feature type="domain" description="PARP alpha-helical" evidence="7">
    <location>
        <begin position="45"/>
        <end position="192"/>
    </location>
</feature>
<comment type="catalytic activity">
    <reaction evidence="5">
        <text>NAD(+) + (ADP-D-ribosyl)n-acceptor = nicotinamide + (ADP-D-ribosyl)n+1-acceptor + H(+).</text>
        <dbReference type="EC" id="2.4.2.30"/>
    </reaction>
</comment>
<dbReference type="AlphaFoldDB" id="A0A427B2X0"/>
<keyword evidence="2" id="KW-0328">Glycosyltransferase</keyword>
<dbReference type="PANTHER" id="PTHR10459:SF60">
    <property type="entry name" value="POLY [ADP-RIBOSE] POLYMERASE 2"/>
    <property type="match status" value="1"/>
</dbReference>
<dbReference type="GO" id="GO:0070212">
    <property type="term" value="P:protein poly-ADP-ribosylation"/>
    <property type="evidence" value="ECO:0007669"/>
    <property type="project" value="TreeGrafter"/>
</dbReference>
<dbReference type="PANTHER" id="PTHR10459">
    <property type="entry name" value="DNA LIGASE"/>
    <property type="match status" value="1"/>
</dbReference>
<proteinExistence type="predicted"/>